<feature type="chain" id="PRO_5047457104" description="Outer membrane lipoprotein-sorting protein" evidence="1">
    <location>
        <begin position="24"/>
        <end position="198"/>
    </location>
</feature>
<evidence type="ECO:0000313" key="2">
    <source>
        <dbReference type="EMBL" id="MEL0628070.1"/>
    </source>
</evidence>
<keyword evidence="3" id="KW-1185">Reference proteome</keyword>
<gene>
    <name evidence="2" type="ORF">V6256_00500</name>
</gene>
<protein>
    <recommendedName>
        <fullName evidence="4">Outer membrane lipoprotein-sorting protein</fullName>
    </recommendedName>
</protein>
<comment type="caution">
    <text evidence="2">The sequence shown here is derived from an EMBL/GenBank/DDBJ whole genome shotgun (WGS) entry which is preliminary data.</text>
</comment>
<sequence length="198" mass="23327">MKKTITTIMIITTALITMSNANAKKIDLSNFTDSCVKSYKQSQYRNGTSEINGVYLEYLGKDNINSMFSSLYFSPDYNLNVMFNNDFKQKKATYDLTEKNNVFTFYNRKEKYDGDRNGLMFEIKKIDSLNYKLKVFKTNHNILNNKQRFVAVFDELFPLGKNRFSKEDLYSLDLTRNFEKENSMFYKNTELTKGCLKR</sequence>
<feature type="signal peptide" evidence="1">
    <location>
        <begin position="1"/>
        <end position="23"/>
    </location>
</feature>
<dbReference type="RefSeq" id="WP_341596008.1">
    <property type="nucleotide sequence ID" value="NZ_JBAKAZ010000001.1"/>
</dbReference>
<evidence type="ECO:0000313" key="3">
    <source>
        <dbReference type="Proteomes" id="UP001369082"/>
    </source>
</evidence>
<organism evidence="2 3">
    <name type="scientific">Psychromonas aquatilis</name>
    <dbReference type="NCBI Taxonomy" id="2005072"/>
    <lineage>
        <taxon>Bacteria</taxon>
        <taxon>Pseudomonadati</taxon>
        <taxon>Pseudomonadota</taxon>
        <taxon>Gammaproteobacteria</taxon>
        <taxon>Alteromonadales</taxon>
        <taxon>Psychromonadaceae</taxon>
        <taxon>Psychromonas</taxon>
    </lineage>
</organism>
<reference evidence="2 3" key="1">
    <citation type="submission" date="2024-02" db="EMBL/GenBank/DDBJ databases">
        <title>Bacteria isolated from the canopy kelp, Nereocystis luetkeana.</title>
        <authorList>
            <person name="Pfister C.A."/>
            <person name="Younker I.T."/>
            <person name="Light S.H."/>
        </authorList>
    </citation>
    <scope>NUCLEOTIDE SEQUENCE [LARGE SCALE GENOMIC DNA]</scope>
    <source>
        <strain evidence="2 3">TI.1.05</strain>
    </source>
</reference>
<name>A0ABU9GL82_9GAMM</name>
<dbReference type="Proteomes" id="UP001369082">
    <property type="component" value="Unassembled WGS sequence"/>
</dbReference>
<accession>A0ABU9GL82</accession>
<evidence type="ECO:0000256" key="1">
    <source>
        <dbReference type="SAM" id="SignalP"/>
    </source>
</evidence>
<evidence type="ECO:0008006" key="4">
    <source>
        <dbReference type="Google" id="ProtNLM"/>
    </source>
</evidence>
<dbReference type="EMBL" id="JBAKAZ010000001">
    <property type="protein sequence ID" value="MEL0628070.1"/>
    <property type="molecule type" value="Genomic_DNA"/>
</dbReference>
<proteinExistence type="predicted"/>
<keyword evidence="1" id="KW-0732">Signal</keyword>